<dbReference type="RefSeq" id="WP_189065259.1">
    <property type="nucleotide sequence ID" value="NZ_BMQM01000016.1"/>
</dbReference>
<reference evidence="3" key="1">
    <citation type="journal article" date="2019" name="Int. J. Syst. Evol. Microbiol.">
        <title>The Global Catalogue of Microorganisms (GCM) 10K type strain sequencing project: providing services to taxonomists for standard genome sequencing and annotation.</title>
        <authorList>
            <consortium name="The Broad Institute Genomics Platform"/>
            <consortium name="The Broad Institute Genome Sequencing Center for Infectious Disease"/>
            <person name="Wu L."/>
            <person name="Ma J."/>
        </authorList>
    </citation>
    <scope>NUCLEOTIDE SEQUENCE [LARGE SCALE GENOMIC DNA]</scope>
    <source>
        <strain evidence="3">JCM 31404</strain>
    </source>
</reference>
<comment type="caution">
    <text evidence="2">The sequence shown here is derived from an EMBL/GenBank/DDBJ whole genome shotgun (WGS) entry which is preliminary data.</text>
</comment>
<sequence length="84" mass="9680">MGSQAHDVAKRSDHYKTLALRDFISREYQRIEQIAEFGSVSKGTVYKAVKEGQLPVKKYTARLFRVRTVDALKWLGIDFSEDTQ</sequence>
<name>A0ABQ2RVU4_9DEIO</name>
<evidence type="ECO:0000313" key="3">
    <source>
        <dbReference type="Proteomes" id="UP000634308"/>
    </source>
</evidence>
<proteinExistence type="predicted"/>
<feature type="domain" description="Helix-turn-helix" evidence="1">
    <location>
        <begin position="31"/>
        <end position="72"/>
    </location>
</feature>
<accession>A0ABQ2RVU4</accession>
<evidence type="ECO:0000259" key="1">
    <source>
        <dbReference type="Pfam" id="PF12728"/>
    </source>
</evidence>
<dbReference type="InterPro" id="IPR041657">
    <property type="entry name" value="HTH_17"/>
</dbReference>
<keyword evidence="3" id="KW-1185">Reference proteome</keyword>
<protein>
    <recommendedName>
        <fullName evidence="1">Helix-turn-helix domain-containing protein</fullName>
    </recommendedName>
</protein>
<dbReference type="EMBL" id="BMQM01000016">
    <property type="protein sequence ID" value="GGR61548.1"/>
    <property type="molecule type" value="Genomic_DNA"/>
</dbReference>
<dbReference type="Proteomes" id="UP000634308">
    <property type="component" value="Unassembled WGS sequence"/>
</dbReference>
<dbReference type="Pfam" id="PF12728">
    <property type="entry name" value="HTH_17"/>
    <property type="match status" value="1"/>
</dbReference>
<evidence type="ECO:0000313" key="2">
    <source>
        <dbReference type="EMBL" id="GGR61548.1"/>
    </source>
</evidence>
<organism evidence="2 3">
    <name type="scientific">Deinococcus seoulensis</name>
    <dbReference type="NCBI Taxonomy" id="1837379"/>
    <lineage>
        <taxon>Bacteria</taxon>
        <taxon>Thermotogati</taxon>
        <taxon>Deinococcota</taxon>
        <taxon>Deinococci</taxon>
        <taxon>Deinococcales</taxon>
        <taxon>Deinococcaceae</taxon>
        <taxon>Deinococcus</taxon>
    </lineage>
</organism>
<gene>
    <name evidence="2" type="ORF">GCM10008959_24280</name>
</gene>